<organism evidence="4 5">
    <name type="scientific">Clostridium symbiosum</name>
    <name type="common">Bacteroides symbiosus</name>
    <dbReference type="NCBI Taxonomy" id="1512"/>
    <lineage>
        <taxon>Bacteria</taxon>
        <taxon>Bacillati</taxon>
        <taxon>Bacillota</taxon>
        <taxon>Clostridia</taxon>
        <taxon>Lachnospirales</taxon>
        <taxon>Lachnospiraceae</taxon>
        <taxon>Otoolea</taxon>
    </lineage>
</organism>
<gene>
    <name evidence="4" type="ORF">K5I21_17945</name>
</gene>
<dbReference type="SUPFAM" id="SSF48452">
    <property type="entry name" value="TPR-like"/>
    <property type="match status" value="2"/>
</dbReference>
<comment type="caution">
    <text evidence="4">The sequence shown here is derived from an EMBL/GenBank/DDBJ whole genome shotgun (WGS) entry which is preliminary data.</text>
</comment>
<evidence type="ECO:0000313" key="5">
    <source>
        <dbReference type="Proteomes" id="UP001203136"/>
    </source>
</evidence>
<evidence type="ECO:0000256" key="3">
    <source>
        <dbReference type="PROSITE-ProRule" id="PRU00339"/>
    </source>
</evidence>
<keyword evidence="1" id="KW-0677">Repeat</keyword>
<dbReference type="InterPro" id="IPR036388">
    <property type="entry name" value="WH-like_DNA-bd_sf"/>
</dbReference>
<feature type="repeat" description="TPR" evidence="3">
    <location>
        <begin position="809"/>
        <end position="842"/>
    </location>
</feature>
<keyword evidence="2 3" id="KW-0802">TPR repeat</keyword>
<evidence type="ECO:0000256" key="2">
    <source>
        <dbReference type="ARBA" id="ARBA00022803"/>
    </source>
</evidence>
<evidence type="ECO:0000313" key="4">
    <source>
        <dbReference type="EMBL" id="MCK0087724.1"/>
    </source>
</evidence>
<dbReference type="Proteomes" id="UP001203136">
    <property type="component" value="Unassembled WGS sequence"/>
</dbReference>
<protein>
    <submittedName>
        <fullName evidence="4">Tetratricopeptide repeat protein</fullName>
    </submittedName>
</protein>
<dbReference type="InterPro" id="IPR051677">
    <property type="entry name" value="AfsR-DnrI-RedD_regulator"/>
</dbReference>
<dbReference type="PROSITE" id="PS50005">
    <property type="entry name" value="TPR"/>
    <property type="match status" value="1"/>
</dbReference>
<dbReference type="InterPro" id="IPR013105">
    <property type="entry name" value="TPR_2"/>
</dbReference>
<dbReference type="AlphaFoldDB" id="A0AAW5F7A6"/>
<dbReference type="Pfam" id="PF07719">
    <property type="entry name" value="TPR_2"/>
    <property type="match status" value="1"/>
</dbReference>
<dbReference type="InterPro" id="IPR019734">
    <property type="entry name" value="TPR_rpt"/>
</dbReference>
<dbReference type="Gene3D" id="1.10.10.10">
    <property type="entry name" value="Winged helix-like DNA-binding domain superfamily/Winged helix DNA-binding domain"/>
    <property type="match status" value="1"/>
</dbReference>
<dbReference type="PANTHER" id="PTHR35807">
    <property type="entry name" value="TRANSCRIPTIONAL REGULATOR REDD-RELATED"/>
    <property type="match status" value="1"/>
</dbReference>
<dbReference type="InterPro" id="IPR011990">
    <property type="entry name" value="TPR-like_helical_dom_sf"/>
</dbReference>
<proteinExistence type="predicted"/>
<dbReference type="Gene3D" id="1.25.40.10">
    <property type="entry name" value="Tetratricopeptide repeat domain"/>
    <property type="match status" value="2"/>
</dbReference>
<name>A0AAW5F7A6_CLOSY</name>
<dbReference type="SMART" id="SM00028">
    <property type="entry name" value="TPR"/>
    <property type="match status" value="4"/>
</dbReference>
<accession>A0AAW5F7A6</accession>
<reference evidence="4" key="1">
    <citation type="journal article" date="2022" name="Cell Host Microbe">
        <title>Colonization of the live biotherapeutic product VE303 and modulation of the microbiota and metabolites in healthy volunteers.</title>
        <authorList>
            <person name="Dsouza M."/>
            <person name="Menon R."/>
            <person name="Crossette E."/>
            <person name="Bhattarai S.K."/>
            <person name="Schneider J."/>
            <person name="Kim Y.G."/>
            <person name="Reddy S."/>
            <person name="Caballero S."/>
            <person name="Felix C."/>
            <person name="Cornacchione L."/>
            <person name="Hendrickson J."/>
            <person name="Watson A.R."/>
            <person name="Minot S.S."/>
            <person name="Greenfield N."/>
            <person name="Schopf L."/>
            <person name="Szabady R."/>
            <person name="Patarroyo J."/>
            <person name="Smith W."/>
            <person name="Harrison P."/>
            <person name="Kuijper E.J."/>
            <person name="Kelly C.P."/>
            <person name="Olle B."/>
            <person name="Bobilev D."/>
            <person name="Silber J.L."/>
            <person name="Bucci V."/>
            <person name="Roberts B."/>
            <person name="Faith J."/>
            <person name="Norman J.M."/>
        </authorList>
    </citation>
    <scope>NUCLEOTIDE SEQUENCE</scope>
    <source>
        <strain evidence="4">VE303-04</strain>
    </source>
</reference>
<evidence type="ECO:0000256" key="1">
    <source>
        <dbReference type="ARBA" id="ARBA00022737"/>
    </source>
</evidence>
<dbReference type="EMBL" id="JAINVB010000001">
    <property type="protein sequence ID" value="MCK0087724.1"/>
    <property type="molecule type" value="Genomic_DNA"/>
</dbReference>
<dbReference type="RefSeq" id="WP_024739195.1">
    <property type="nucleotide sequence ID" value="NZ_JAINVB010000001.1"/>
</dbReference>
<sequence>MKVEVHFLGQPEILIDHVRLTITQKKIEAMLLYILFNGTCTRDELVAIFWCDCDEEGARGNLRNSLYKIRNLIGKDFLLTGGRSYISLNPEVEIFRDTDLFIMENSEQRLLELNRFCFLDKYYLKNCPGFEEWVCSMQNTYERLLRERLLPAMRGSFKKGDHVMAEKYAEYILRFDIHNEEAVYILIKICGQNGEYNKAVYAYTQYSERLYQDMHLEPGAGVKKEYEDVMRMKTELRRNTSKGPFYLGHIRALAALQEEYSKYRQGFPYDTCIICGEEGMDKEEVWWKFTKEYNARDVIKIHLKSTDVSVDYYAIRELIAQTAKWLKIQPDDLMAGSPGENADLYFMNLVGKLARKAKSARNHCIMRIDNLEYADQKSLCLILGCLLEYLKSEIFIMAGFSLNFQMNFNQYARERDKAGLRLICLEPLKEGECSRYLKEYFPDGRTFQQEEKEIYRYTAGNLLMLREVAANIVKGEENVYAMSPKAQCQFFSLLENFSREEQEYLEYLAVMENGVEVSVLCEMLQVKAVHAIRCLLRLLNSGILEEINQKGHERLRIKSKMLRDIIYSRTAAFKKNELHRMAQQYYESARAQGRIQYDLFVLSELKYHSAQAGRVDDALYYNVYYLRYILDYYDEFFPAVPHDVEYLQTFTVSRKEIYQTLDTFQNCYDMMEGDMDAGRCYELQMEIYYLKGRTLNRDGKREKGLIYAEKLIGLAGRAGDERMLLYGYIEALCYGVKAEDSALMKRYLCLVKEMKNLSYYQPEYGSILRLESYCHILDGEYETAEELLNKSIEIFSRPRLKNTYFYPAAGAYDYLAITYRCRGQYDKALEAIEEALRLCKTRGSRKGLDLFYEDYAYILFLQGRMEEAEKFFCISARIYDEFGTYWLRSIGESCMAMIHLEKKEEKEALEHFRRAEIFSKKEKTKEELEVLEIARGKLKKAKVLA</sequence>